<dbReference type="Pfam" id="PF00617">
    <property type="entry name" value="RasGEF"/>
    <property type="match status" value="1"/>
</dbReference>
<dbReference type="CDD" id="cd00155">
    <property type="entry name" value="RasGEF"/>
    <property type="match status" value="1"/>
</dbReference>
<dbReference type="PROSITE" id="PS00720">
    <property type="entry name" value="RASGEF"/>
    <property type="match status" value="1"/>
</dbReference>
<dbReference type="CDD" id="cd06224">
    <property type="entry name" value="REM"/>
    <property type="match status" value="1"/>
</dbReference>
<proteinExistence type="predicted"/>
<dbReference type="GO" id="GO:0005085">
    <property type="term" value="F:guanyl-nucleotide exchange factor activity"/>
    <property type="evidence" value="ECO:0007669"/>
    <property type="project" value="UniProtKB-KW"/>
</dbReference>
<feature type="domain" description="Ras-GEF" evidence="3">
    <location>
        <begin position="206"/>
        <end position="467"/>
    </location>
</feature>
<keyword evidence="1 2" id="KW-0344">Guanine-nucleotide releasing factor</keyword>
<dbReference type="AlphaFoldDB" id="A0A8B7U371"/>
<dbReference type="Gene3D" id="1.10.840.10">
    <property type="entry name" value="Ras guanine-nucleotide exchange factors catalytic domain"/>
    <property type="match status" value="1"/>
</dbReference>
<dbReference type="GO" id="GO:0007265">
    <property type="term" value="P:Ras protein signal transduction"/>
    <property type="evidence" value="ECO:0007669"/>
    <property type="project" value="TreeGrafter"/>
</dbReference>
<feature type="domain" description="N-terminal Ras-GEF" evidence="4">
    <location>
        <begin position="10"/>
        <end position="135"/>
    </location>
</feature>
<accession>A0A8B7U371</accession>
<dbReference type="SMART" id="SM00229">
    <property type="entry name" value="RasGEFN"/>
    <property type="match status" value="1"/>
</dbReference>
<dbReference type="Pfam" id="PF00618">
    <property type="entry name" value="RasGEF_N"/>
    <property type="match status" value="1"/>
</dbReference>
<dbReference type="PROSITE" id="PS50212">
    <property type="entry name" value="RASGEF_NTER"/>
    <property type="match status" value="1"/>
</dbReference>
<dbReference type="Gene3D" id="1.20.870.10">
    <property type="entry name" value="Son of sevenless (SoS) protein Chain: S domain 1"/>
    <property type="match status" value="1"/>
</dbReference>
<dbReference type="PROSITE" id="PS50009">
    <property type="entry name" value="RASGEF_CAT"/>
    <property type="match status" value="1"/>
</dbReference>
<dbReference type="OrthoDB" id="9537637at2759"/>
<gene>
    <name evidence="5" type="primary">LOC109683009</name>
</gene>
<evidence type="ECO:0000259" key="3">
    <source>
        <dbReference type="PROSITE" id="PS50009"/>
    </source>
</evidence>
<dbReference type="SMART" id="SM00147">
    <property type="entry name" value="RasGEF"/>
    <property type="match status" value="1"/>
</dbReference>
<dbReference type="SUPFAM" id="SSF48366">
    <property type="entry name" value="Ras GEF"/>
    <property type="match status" value="1"/>
</dbReference>
<evidence type="ECO:0000256" key="1">
    <source>
        <dbReference type="ARBA" id="ARBA00022658"/>
    </source>
</evidence>
<feature type="non-terminal residue" evidence="5">
    <location>
        <position position="1"/>
    </location>
</feature>
<dbReference type="PANTHER" id="PTHR23113">
    <property type="entry name" value="GUANINE NUCLEOTIDE EXCHANGE FACTOR"/>
    <property type="match status" value="1"/>
</dbReference>
<dbReference type="InterPro" id="IPR008937">
    <property type="entry name" value="Ras-like_GEF"/>
</dbReference>
<name>A0A8B7U371_CASCN</name>
<evidence type="ECO:0000256" key="2">
    <source>
        <dbReference type="PROSITE-ProRule" id="PRU00168"/>
    </source>
</evidence>
<dbReference type="InterPro" id="IPR001895">
    <property type="entry name" value="RASGEF_cat_dom"/>
</dbReference>
<evidence type="ECO:0000259" key="4">
    <source>
        <dbReference type="PROSITE" id="PS50212"/>
    </source>
</evidence>
<dbReference type="InterPro" id="IPR023578">
    <property type="entry name" value="Ras_GEF_dom_sf"/>
</dbReference>
<organism evidence="5">
    <name type="scientific">Castor canadensis</name>
    <name type="common">American beaver</name>
    <dbReference type="NCBI Taxonomy" id="51338"/>
    <lineage>
        <taxon>Eukaryota</taxon>
        <taxon>Metazoa</taxon>
        <taxon>Chordata</taxon>
        <taxon>Craniata</taxon>
        <taxon>Vertebrata</taxon>
        <taxon>Euteleostomi</taxon>
        <taxon>Mammalia</taxon>
        <taxon>Eutheria</taxon>
        <taxon>Euarchontoglires</taxon>
        <taxon>Glires</taxon>
        <taxon>Rodentia</taxon>
        <taxon>Castorimorpha</taxon>
        <taxon>Castoridae</taxon>
        <taxon>Castor</taxon>
    </lineage>
</organism>
<evidence type="ECO:0000313" key="5">
    <source>
        <dbReference type="RefSeq" id="XP_020014223.1"/>
    </source>
</evidence>
<dbReference type="GO" id="GO:0005886">
    <property type="term" value="C:plasma membrane"/>
    <property type="evidence" value="ECO:0007669"/>
    <property type="project" value="TreeGrafter"/>
</dbReference>
<dbReference type="InterPro" id="IPR000651">
    <property type="entry name" value="Ras-like_Gua-exchang_fac_N"/>
</dbReference>
<dbReference type="InterPro" id="IPR019804">
    <property type="entry name" value="Ras_G-nucl-exch_fac_CS"/>
</dbReference>
<dbReference type="PANTHER" id="PTHR23113:SF35">
    <property type="entry name" value="RAL GUANINE NUCLEOTIDE DISSOCIATION STIMULATOR"/>
    <property type="match status" value="1"/>
</dbReference>
<dbReference type="InterPro" id="IPR036964">
    <property type="entry name" value="RASGEF_cat_dom_sf"/>
</dbReference>
<dbReference type="KEGG" id="ccan:109683009"/>
<dbReference type="FunFam" id="1.10.840.10:FF:000005">
    <property type="entry name" value="Ral guanine nucleotide dissociation stimulator isoform 1"/>
    <property type="match status" value="1"/>
</dbReference>
<dbReference type="RefSeq" id="XP_020014223.1">
    <property type="nucleotide sequence ID" value="XM_020158634.1"/>
</dbReference>
<protein>
    <submittedName>
        <fullName evidence="5">Ral guanine nucleotide dissociation stimulator-like</fullName>
    </submittedName>
</protein>
<reference evidence="5" key="1">
    <citation type="submission" date="2025-08" db="UniProtKB">
        <authorList>
            <consortium name="RefSeq"/>
        </authorList>
    </citation>
    <scope>IDENTIFICATION</scope>
    <source>
        <tissue evidence="5">Leukocyte</tissue>
    </source>
</reference>
<sequence>VSSLLEEPCRVEALKARTLKKLVGHLVPSLLLGDPLFVPIFLCTYRQFAATQQVLDLLFAIYGCILPYSSEDCGPNDQFKKAITSVLDIWLDQYSDDFCQPPEFPCLKMLMAYLQLTMPGSDLDRHAHLLLTQWEHFKPSEGEHYAVSPAPVLVLNPTPDLDPGPSEAQYLQPNMVSSPSQETSWPSVVATKNELRMEKPHLLAFPPDLVAKQLTLMDALFKKVVPYHCLDSMWSQQDMKGKKYLAPTIRNAITQFETVVSSVITTCLGDQSLKASDRAQVVEHWIEVAMECGVLKNFSSLYAILSALQSNAIHHLKRTWEEVSRDSLRKFKKLSKTFSHEFTHARRRELLSKGRISKFAGLGKKLKRSQRQQKEVGDIKGIIPYLGTFLTDLEMLDNSMEDYLHGGAINFEKMRKEFDVISEIKLLQSACNNYDVDPHEHFGTWFRGMERLSEAQSYQLSCELESPLQSNSKIPKANKHTSIGKQWRNHKVPKTELSSSRTSHSKRCNQLSCGSDFSSGDTGDQLCVDPAGSTSSHMEGIHMSCVLGSPDGQDEKTSSQLSTFSYMVPAFTVST</sequence>